<reference evidence="2 3" key="1">
    <citation type="submission" date="2019-12" db="EMBL/GenBank/DDBJ databases">
        <title>Complete genome sequence of Algicella marina strain 9Alg 56(T) isolated from the red alga Tichocarpus crinitus.</title>
        <authorList>
            <person name="Kim S.-G."/>
            <person name="Nedashkovskaya O.I."/>
        </authorList>
    </citation>
    <scope>NUCLEOTIDE SEQUENCE [LARGE SCALE GENOMIC DNA]</scope>
    <source>
        <strain evidence="2 3">9Alg 56</strain>
    </source>
</reference>
<keyword evidence="1" id="KW-0812">Transmembrane</keyword>
<dbReference type="KEGG" id="amaq:GO499_01445"/>
<feature type="transmembrane region" description="Helical" evidence="1">
    <location>
        <begin position="271"/>
        <end position="288"/>
    </location>
</feature>
<dbReference type="Proteomes" id="UP000464495">
    <property type="component" value="Chromosome"/>
</dbReference>
<feature type="transmembrane region" description="Helical" evidence="1">
    <location>
        <begin position="294"/>
        <end position="311"/>
    </location>
</feature>
<evidence type="ECO:0000313" key="3">
    <source>
        <dbReference type="Proteomes" id="UP000464495"/>
    </source>
</evidence>
<proteinExistence type="predicted"/>
<organism evidence="2 3">
    <name type="scientific">Algicella marina</name>
    <dbReference type="NCBI Taxonomy" id="2683284"/>
    <lineage>
        <taxon>Bacteria</taxon>
        <taxon>Pseudomonadati</taxon>
        <taxon>Pseudomonadota</taxon>
        <taxon>Alphaproteobacteria</taxon>
        <taxon>Rhodobacterales</taxon>
        <taxon>Paracoccaceae</taxon>
        <taxon>Algicella</taxon>
    </lineage>
</organism>
<evidence type="ECO:0000313" key="2">
    <source>
        <dbReference type="EMBL" id="QHQ33938.1"/>
    </source>
</evidence>
<keyword evidence="1" id="KW-0472">Membrane</keyword>
<feature type="transmembrane region" description="Helical" evidence="1">
    <location>
        <begin position="118"/>
        <end position="136"/>
    </location>
</feature>
<gene>
    <name evidence="2" type="ORF">GO499_01445</name>
</gene>
<feature type="transmembrane region" description="Helical" evidence="1">
    <location>
        <begin position="91"/>
        <end position="111"/>
    </location>
</feature>
<dbReference type="RefSeq" id="WP_161860508.1">
    <property type="nucleotide sequence ID" value="NZ_CP046620.1"/>
</dbReference>
<keyword evidence="3" id="KW-1185">Reference proteome</keyword>
<accession>A0A6P1SU38</accession>
<feature type="transmembrane region" description="Helical" evidence="1">
    <location>
        <begin position="65"/>
        <end position="85"/>
    </location>
</feature>
<protein>
    <recommendedName>
        <fullName evidence="4">Glycosyltransferase RgtA/B/C/D-like domain-containing protein</fullName>
    </recommendedName>
</protein>
<dbReference type="EMBL" id="CP046620">
    <property type="protein sequence ID" value="QHQ33938.1"/>
    <property type="molecule type" value="Genomic_DNA"/>
</dbReference>
<feature type="transmembrane region" description="Helical" evidence="1">
    <location>
        <begin position="318"/>
        <end position="336"/>
    </location>
</feature>
<feature type="transmembrane region" description="Helical" evidence="1">
    <location>
        <begin position="142"/>
        <end position="167"/>
    </location>
</feature>
<feature type="transmembrane region" description="Helical" evidence="1">
    <location>
        <begin position="179"/>
        <end position="197"/>
    </location>
</feature>
<keyword evidence="1" id="KW-1133">Transmembrane helix</keyword>
<sequence length="350" mass="37105">MTVPAKPLVHLCFAVLALATVVLAYRQIIVQQHAWSLDGWLISYDAGFVRRGLTGSLISRLPVPAPSAVFLLVTALSLVLIHAAWRLTLRAGPAPAFLLALASPAAFLFPFGDPEGAFRAELLFLALFATMLWQQARGRGHLIPVLCLALPICVLAHEITLALLPALLPLLHGHWRKPLLHAALATTILAATAVILHHGTAEQVTSLCAGRSPACAVNSPFSVLGEDVTDARAALAPLLPDYFRQLPWILFLGLAPLLPAAWAARPTAAQLAGLGLTAASLCALAAIASDWGRFLSAFAVIATLQLLAAAAPRPAARLPLWLIAIATLLALSWQLGHYHDLFRPGPLASL</sequence>
<name>A0A6P1SU38_9RHOB</name>
<evidence type="ECO:0008006" key="4">
    <source>
        <dbReference type="Google" id="ProtNLM"/>
    </source>
</evidence>
<dbReference type="AlphaFoldDB" id="A0A6P1SU38"/>
<evidence type="ECO:0000256" key="1">
    <source>
        <dbReference type="SAM" id="Phobius"/>
    </source>
</evidence>